<dbReference type="RefSeq" id="WP_268599740.1">
    <property type="nucleotide sequence ID" value="NZ_JAKOBS010000003.1"/>
</dbReference>
<evidence type="ECO:0000313" key="2">
    <source>
        <dbReference type="Proteomes" id="UP001527181"/>
    </source>
</evidence>
<dbReference type="Pfam" id="PF06475">
    <property type="entry name" value="Glycolipid_bind"/>
    <property type="match status" value="1"/>
</dbReference>
<reference evidence="1 2" key="1">
    <citation type="submission" date="2022-05" db="EMBL/GenBank/DDBJ databases">
        <title>Genome Sequencing of Bee-Associated Microbes.</title>
        <authorList>
            <person name="Dunlap C."/>
        </authorList>
    </citation>
    <scope>NUCLEOTIDE SEQUENCE [LARGE SCALE GENOMIC DNA]</scope>
    <source>
        <strain evidence="1 2">NRRL B-04010</strain>
    </source>
</reference>
<accession>A0ABT4GTT2</accession>
<dbReference type="InterPro" id="IPR009467">
    <property type="entry name" value="Glycolipid-bd_prot_put"/>
</dbReference>
<name>A0ABT4GTT2_PAEAL</name>
<organism evidence="1 2">
    <name type="scientific">Paenibacillus alvei</name>
    <name type="common">Bacillus alvei</name>
    <dbReference type="NCBI Taxonomy" id="44250"/>
    <lineage>
        <taxon>Bacteria</taxon>
        <taxon>Bacillati</taxon>
        <taxon>Bacillota</taxon>
        <taxon>Bacilli</taxon>
        <taxon>Bacillales</taxon>
        <taxon>Paenibacillaceae</taxon>
        <taxon>Paenibacillus</taxon>
    </lineage>
</organism>
<protein>
    <submittedName>
        <fullName evidence="1">Glycolipid-binding domain-containing protein</fullName>
    </submittedName>
</protein>
<dbReference type="EMBL" id="JAMDNP010000006">
    <property type="protein sequence ID" value="MCY9759988.1"/>
    <property type="molecule type" value="Genomic_DNA"/>
</dbReference>
<comment type="caution">
    <text evidence="1">The sequence shown here is derived from an EMBL/GenBank/DDBJ whole genome shotgun (WGS) entry which is preliminary data.</text>
</comment>
<sequence length="187" mass="21326">MKNDSYDVIWKRMQEEGLEYCKVSLEPVTMIQGRVICADADRSFVEYEVRCDELGCTQEVNIRYTDEQQARTMKLERDAQDCWKVNGEARDDLSGAKDIDIGVTPSTNVLPIRRLKLDKGQQAAVTAAWVCFPQFTVQPLQQSYERTGDNTYIYRSASGYTAQLNVDQHGVVIDYADQWKALSKVHA</sequence>
<dbReference type="Proteomes" id="UP001527181">
    <property type="component" value="Unassembled WGS sequence"/>
</dbReference>
<evidence type="ECO:0000313" key="1">
    <source>
        <dbReference type="EMBL" id="MCY9759988.1"/>
    </source>
</evidence>
<dbReference type="SUPFAM" id="SSF159275">
    <property type="entry name" value="PA1994-like"/>
    <property type="match status" value="1"/>
</dbReference>
<keyword evidence="2" id="KW-1185">Reference proteome</keyword>
<gene>
    <name evidence="1" type="ORF">M5X12_05275</name>
</gene>
<proteinExistence type="predicted"/>